<evidence type="ECO:0000313" key="9">
    <source>
        <dbReference type="EMBL" id="SDO97136.1"/>
    </source>
</evidence>
<feature type="domain" description="UvrD-like helicase ATP-binding" evidence="8">
    <location>
        <begin position="14"/>
        <end position="285"/>
    </location>
</feature>
<dbReference type="EMBL" id="LT629705">
    <property type="protein sequence ID" value="SDO97136.1"/>
    <property type="molecule type" value="Genomic_DNA"/>
</dbReference>
<organism evidence="9 10">
    <name type="scientific">Pseudomonas arsenicoxydans</name>
    <dbReference type="NCBI Taxonomy" id="702115"/>
    <lineage>
        <taxon>Bacteria</taxon>
        <taxon>Pseudomonadati</taxon>
        <taxon>Pseudomonadota</taxon>
        <taxon>Gammaproteobacteria</taxon>
        <taxon>Pseudomonadales</taxon>
        <taxon>Pseudomonadaceae</taxon>
        <taxon>Pseudomonas</taxon>
    </lineage>
</organism>
<evidence type="ECO:0000256" key="2">
    <source>
        <dbReference type="ARBA" id="ARBA00022801"/>
    </source>
</evidence>
<evidence type="ECO:0000256" key="4">
    <source>
        <dbReference type="ARBA" id="ARBA00022840"/>
    </source>
</evidence>
<feature type="coiled-coil region" evidence="7">
    <location>
        <begin position="115"/>
        <end position="142"/>
    </location>
</feature>
<dbReference type="SUPFAM" id="SSF52540">
    <property type="entry name" value="P-loop containing nucleoside triphosphate hydrolases"/>
    <property type="match status" value="1"/>
</dbReference>
<dbReference type="Proteomes" id="UP000198827">
    <property type="component" value="Chromosome I"/>
</dbReference>
<keyword evidence="1 6" id="KW-0547">Nucleotide-binding</keyword>
<dbReference type="AlphaFoldDB" id="A0A1H0NX72"/>
<dbReference type="GO" id="GO:0000725">
    <property type="term" value="P:recombinational repair"/>
    <property type="evidence" value="ECO:0007669"/>
    <property type="project" value="TreeGrafter"/>
</dbReference>
<reference evidence="9 10" key="1">
    <citation type="submission" date="2016-10" db="EMBL/GenBank/DDBJ databases">
        <authorList>
            <person name="de Groot N.N."/>
        </authorList>
    </citation>
    <scope>NUCLEOTIDE SEQUENCE [LARGE SCALE GENOMIC DNA]</scope>
    <source>
        <strain evidence="9 10">CECT 7543</strain>
    </source>
</reference>
<keyword evidence="2 6" id="KW-0378">Hydrolase</keyword>
<evidence type="ECO:0000313" key="10">
    <source>
        <dbReference type="Proteomes" id="UP000198827"/>
    </source>
</evidence>
<dbReference type="InterPro" id="IPR014016">
    <property type="entry name" value="UvrD-like_ATP-bd"/>
</dbReference>
<dbReference type="PANTHER" id="PTHR11070">
    <property type="entry name" value="UVRD / RECB / PCRA DNA HELICASE FAMILY MEMBER"/>
    <property type="match status" value="1"/>
</dbReference>
<accession>A0A1H0NX72</accession>
<dbReference type="Gene3D" id="3.40.50.300">
    <property type="entry name" value="P-loop containing nucleotide triphosphate hydrolases"/>
    <property type="match status" value="2"/>
</dbReference>
<proteinExistence type="predicted"/>
<dbReference type="InterPro" id="IPR000212">
    <property type="entry name" value="DNA_helicase_UvrD/REP"/>
</dbReference>
<protein>
    <recommendedName>
        <fullName evidence="5">DNA 3'-5' helicase II</fullName>
    </recommendedName>
</protein>
<dbReference type="GO" id="GO:0005524">
    <property type="term" value="F:ATP binding"/>
    <property type="evidence" value="ECO:0007669"/>
    <property type="project" value="UniProtKB-UniRule"/>
</dbReference>
<dbReference type="GO" id="GO:0016787">
    <property type="term" value="F:hydrolase activity"/>
    <property type="evidence" value="ECO:0007669"/>
    <property type="project" value="UniProtKB-UniRule"/>
</dbReference>
<dbReference type="GO" id="GO:0003677">
    <property type="term" value="F:DNA binding"/>
    <property type="evidence" value="ECO:0007669"/>
    <property type="project" value="InterPro"/>
</dbReference>
<dbReference type="PROSITE" id="PS51198">
    <property type="entry name" value="UVRD_HELICASE_ATP_BIND"/>
    <property type="match status" value="1"/>
</dbReference>
<keyword evidence="3 6" id="KW-0347">Helicase</keyword>
<dbReference type="InterPro" id="IPR027417">
    <property type="entry name" value="P-loop_NTPase"/>
</dbReference>
<evidence type="ECO:0000256" key="1">
    <source>
        <dbReference type="ARBA" id="ARBA00022741"/>
    </source>
</evidence>
<dbReference type="Pfam" id="PF00580">
    <property type="entry name" value="UvrD-helicase"/>
    <property type="match status" value="1"/>
</dbReference>
<evidence type="ECO:0000259" key="8">
    <source>
        <dbReference type="PROSITE" id="PS51198"/>
    </source>
</evidence>
<keyword evidence="7" id="KW-0175">Coiled coil</keyword>
<dbReference type="PANTHER" id="PTHR11070:SF2">
    <property type="entry name" value="ATP-DEPENDENT DNA HELICASE SRS2"/>
    <property type="match status" value="1"/>
</dbReference>
<evidence type="ECO:0000256" key="7">
    <source>
        <dbReference type="SAM" id="Coils"/>
    </source>
</evidence>
<gene>
    <name evidence="9" type="ORF">SAMN04489798_4332</name>
</gene>
<dbReference type="GO" id="GO:0043138">
    <property type="term" value="F:3'-5' DNA helicase activity"/>
    <property type="evidence" value="ECO:0007669"/>
    <property type="project" value="TreeGrafter"/>
</dbReference>
<evidence type="ECO:0000256" key="3">
    <source>
        <dbReference type="ARBA" id="ARBA00022806"/>
    </source>
</evidence>
<evidence type="ECO:0000256" key="5">
    <source>
        <dbReference type="ARBA" id="ARBA00034923"/>
    </source>
</evidence>
<keyword evidence="4 6" id="KW-0067">ATP-binding</keyword>
<sequence length="624" mass="69147">MSAITEVVDEVKPTADEVIKACLNLEQPRSFFLYAGAGSGKTHSLVEAVKSLKGRERQRLTFEGRQIAIITYTNAACEEIERRLEHDPLVEVSTIHAFSWRMIKGFNDDIREWLRVKLAADIDELDDKLRRAQGENKTSRANRASRDSKARRLTSLDEITDFTYSPTGDNRSRQSLNHSEVIQMAAAFIPKPPLLDVMADRHPVLLIDESQDTYGPLMDTFLQAQAAIPERFCLGLLGDTMQRIYNDGKVGLDDAIPADWAKPEKRMNRRCPTRVVDLINVIRASVDGHHQIPKPGAARGTVRMFCTRQVPGQDFSLEEQIAKQMADVTGDVQWATGMQGRKTLILEHKMAGRRMGFEGVFTPLYAVEHLNTGLLDGTLPILKLFFEGVAPIVEAARADDFTVMEAVRLRSPLLDPKYLESAGTNQLEVLESVGKATQLLCEMLTDNDPLIGEVAQVLQRTGLLELPARFVEAMALGATADDAPEISDREALEIHAYRIVLGCSYSEMEAFAGYANGLSPFGTHQGVKGLEFPRVMVILNDEEAGGFLFSYEKLLGVTPASPTDVKNQRAGKDDSLSRTRRLLYVTCSRAEESLAIVIYSAQPEIAKASVIEAGWLKADEIVVL</sequence>
<feature type="binding site" evidence="6">
    <location>
        <begin position="35"/>
        <end position="42"/>
    </location>
    <ligand>
        <name>ATP</name>
        <dbReference type="ChEBI" id="CHEBI:30616"/>
    </ligand>
</feature>
<dbReference type="RefSeq" id="WP_090183861.1">
    <property type="nucleotide sequence ID" value="NZ_LT629705.1"/>
</dbReference>
<evidence type="ECO:0000256" key="6">
    <source>
        <dbReference type="PROSITE-ProRule" id="PRU00560"/>
    </source>
</evidence>
<dbReference type="OrthoDB" id="384988at2"/>
<name>A0A1H0NX72_9PSED</name>